<protein>
    <submittedName>
        <fullName evidence="2">Uncharacterized protein</fullName>
    </submittedName>
</protein>
<organism evidence="2 3">
    <name type="scientific">Aeromicrobium choanae</name>
    <dbReference type="NCBI Taxonomy" id="1736691"/>
    <lineage>
        <taxon>Bacteria</taxon>
        <taxon>Bacillati</taxon>
        <taxon>Actinomycetota</taxon>
        <taxon>Actinomycetes</taxon>
        <taxon>Propionibacteriales</taxon>
        <taxon>Nocardioidaceae</taxon>
        <taxon>Aeromicrobium</taxon>
    </lineage>
</organism>
<name>A0A1T4Z5B8_9ACTN</name>
<sequence length="69" mass="7740">MVGVPKPPKKKCCVSKPRCKRCPIRMMAEGTLPDGYTVKKRKLVKVKKKDKDKKKSSKPSKTKTKPLAA</sequence>
<reference evidence="3" key="1">
    <citation type="submission" date="2017-02" db="EMBL/GenBank/DDBJ databases">
        <authorList>
            <person name="Varghese N."/>
            <person name="Submissions S."/>
        </authorList>
    </citation>
    <scope>NUCLEOTIDE SEQUENCE [LARGE SCALE GENOMIC DNA]</scope>
    <source>
        <strain evidence="3">9H-4</strain>
    </source>
</reference>
<gene>
    <name evidence="2" type="ORF">SAMN06295964_2578</name>
</gene>
<evidence type="ECO:0000313" key="3">
    <source>
        <dbReference type="Proteomes" id="UP000191040"/>
    </source>
</evidence>
<evidence type="ECO:0000313" key="2">
    <source>
        <dbReference type="EMBL" id="SKB09250.1"/>
    </source>
</evidence>
<dbReference type="EMBL" id="LT796768">
    <property type="protein sequence ID" value="SKB09250.1"/>
    <property type="molecule type" value="Genomic_DNA"/>
</dbReference>
<dbReference type="STRING" id="1736691.SAMN06295964_2578"/>
<accession>A0A1T4Z5B8</accession>
<keyword evidence="3" id="KW-1185">Reference proteome</keyword>
<feature type="region of interest" description="Disordered" evidence="1">
    <location>
        <begin position="42"/>
        <end position="69"/>
    </location>
</feature>
<dbReference type="Proteomes" id="UP000191040">
    <property type="component" value="Chromosome I"/>
</dbReference>
<proteinExistence type="predicted"/>
<evidence type="ECO:0000256" key="1">
    <source>
        <dbReference type="SAM" id="MobiDB-lite"/>
    </source>
</evidence>
<dbReference type="AlphaFoldDB" id="A0A1T4Z5B8"/>